<sequence length="460" mass="47179">MISNAVRKRELLNEARAVVPEGSGWLEAYSRNISPRQLTWRLGKRDSLAAMTEGWQLYKGKFDTVAMAALLRRLRHAQLHDPGFDPAAAQRLLDDLVPRLRSVALRFGKLRDVTAYLHALAKLRSPGTPGSPPATAGGARGLPQPGQQPSPGSPGQQPGLLAQPDELVLDLALFATRQRTELLHASPQRLATLLWALMRLVPPQLHASEKLQVVLDRVALASLGRLQNFAPLDLRWAALAFATFGPHGPHVGTKAAGAGAGAAAAGAAAAAAASSGPAVPAWPRMARGEAVAAAATGAEGAVDVVARRRSRNARAIKALCDELAARSGNLALPQPEPRDLALAAHALGVAAAAAAPAAGTTAASAGAAAGTTGASAGAAGGSGAPPALLVKAAGVAARSLPALSGEEAVVLVEALAVWGLRQPALLEALRDASSRWGEGEQADALRGRLRAAYARLGSEL</sequence>
<feature type="compositionally biased region" description="Low complexity" evidence="1">
    <location>
        <begin position="124"/>
        <end position="145"/>
    </location>
</feature>
<dbReference type="OrthoDB" id="543357at2759"/>
<feature type="region of interest" description="Disordered" evidence="1">
    <location>
        <begin position="124"/>
        <end position="161"/>
    </location>
</feature>
<comment type="caution">
    <text evidence="2">The sequence shown here is derived from an EMBL/GenBank/DDBJ whole genome shotgun (WGS) entry which is preliminary data.</text>
</comment>
<evidence type="ECO:0000313" key="2">
    <source>
        <dbReference type="EMBL" id="KAG2431028.1"/>
    </source>
</evidence>
<protein>
    <submittedName>
        <fullName evidence="2">Uncharacterized protein</fullName>
    </submittedName>
</protein>
<accession>A0A835SW74</accession>
<evidence type="ECO:0000313" key="3">
    <source>
        <dbReference type="Proteomes" id="UP000613740"/>
    </source>
</evidence>
<name>A0A835SW74_9CHLO</name>
<organism evidence="2 3">
    <name type="scientific">Chlamydomonas schloesseri</name>
    <dbReference type="NCBI Taxonomy" id="2026947"/>
    <lineage>
        <taxon>Eukaryota</taxon>
        <taxon>Viridiplantae</taxon>
        <taxon>Chlorophyta</taxon>
        <taxon>core chlorophytes</taxon>
        <taxon>Chlorophyceae</taxon>
        <taxon>CS clade</taxon>
        <taxon>Chlamydomonadales</taxon>
        <taxon>Chlamydomonadaceae</taxon>
        <taxon>Chlamydomonas</taxon>
    </lineage>
</organism>
<proteinExistence type="predicted"/>
<evidence type="ECO:0000256" key="1">
    <source>
        <dbReference type="SAM" id="MobiDB-lite"/>
    </source>
</evidence>
<gene>
    <name evidence="2" type="ORF">HYH02_013460</name>
</gene>
<dbReference type="EMBL" id="JAEHOD010000075">
    <property type="protein sequence ID" value="KAG2431028.1"/>
    <property type="molecule type" value="Genomic_DNA"/>
</dbReference>
<reference evidence="2" key="1">
    <citation type="journal article" date="2020" name="bioRxiv">
        <title>Comparative genomics of Chlamydomonas.</title>
        <authorList>
            <person name="Craig R.J."/>
            <person name="Hasan A.R."/>
            <person name="Ness R.W."/>
            <person name="Keightley P.D."/>
        </authorList>
    </citation>
    <scope>NUCLEOTIDE SEQUENCE</scope>
    <source>
        <strain evidence="2">CCAP 11/173</strain>
    </source>
</reference>
<dbReference type="Proteomes" id="UP000613740">
    <property type="component" value="Unassembled WGS sequence"/>
</dbReference>
<keyword evidence="3" id="KW-1185">Reference proteome</keyword>
<dbReference type="AlphaFoldDB" id="A0A835SW74"/>